<protein>
    <recommendedName>
        <fullName evidence="3">DUF302 domain-containing protein</fullName>
    </recommendedName>
</protein>
<accession>A0A363D3W0</accession>
<dbReference type="Gene3D" id="3.30.310.70">
    <property type="entry name" value="TT1751-like domain"/>
    <property type="match status" value="1"/>
</dbReference>
<comment type="caution">
    <text evidence="1">The sequence shown here is derived from an EMBL/GenBank/DDBJ whole genome shotgun (WGS) entry which is preliminary data.</text>
</comment>
<dbReference type="SUPFAM" id="SSF103247">
    <property type="entry name" value="TT1751-like"/>
    <property type="match status" value="1"/>
</dbReference>
<sequence>MQKMNKIFLLTFVFLSFLKANYEITESENLFVVKVDKANFDEKLLSLKDEINFEGFTIVYELNLAKATNEVAVLLEKKGVLEKGINLGICKSSFTFEMLEENFNNINYCPLGISIYKNSDNSIYVSYKKYKAFKDGDKMANTINEVLKSLILKSLD</sequence>
<keyword evidence="2" id="KW-1185">Reference proteome</keyword>
<evidence type="ECO:0008006" key="3">
    <source>
        <dbReference type="Google" id="ProtNLM"/>
    </source>
</evidence>
<dbReference type="AlphaFoldDB" id="A0A363D3W0"/>
<name>A0A363D3W0_9BACT</name>
<dbReference type="InterPro" id="IPR035923">
    <property type="entry name" value="TT1751-like_sf"/>
</dbReference>
<dbReference type="Proteomes" id="UP000251135">
    <property type="component" value="Unassembled WGS sequence"/>
</dbReference>
<evidence type="ECO:0000313" key="1">
    <source>
        <dbReference type="EMBL" id="PUE66028.1"/>
    </source>
</evidence>
<gene>
    <name evidence="1" type="ORF">B0174_01805</name>
</gene>
<proteinExistence type="predicted"/>
<organism evidence="1 2">
    <name type="scientific">Arcobacter caeni</name>
    <dbReference type="NCBI Taxonomy" id="1912877"/>
    <lineage>
        <taxon>Bacteria</taxon>
        <taxon>Pseudomonadati</taxon>
        <taxon>Campylobacterota</taxon>
        <taxon>Epsilonproteobacteria</taxon>
        <taxon>Campylobacterales</taxon>
        <taxon>Arcobacteraceae</taxon>
        <taxon>Arcobacter</taxon>
    </lineage>
</organism>
<dbReference type="EMBL" id="MUXE01000002">
    <property type="protein sequence ID" value="PUE66028.1"/>
    <property type="molecule type" value="Genomic_DNA"/>
</dbReference>
<reference evidence="1 2" key="1">
    <citation type="submission" date="2017-02" db="EMBL/GenBank/DDBJ databases">
        <title>Arcobacter caeni sp. nov, a new Arcobacter species isolated from reclaimed water.</title>
        <authorList>
            <person name="Figueras M.J."/>
            <person name="Perez-Cataluna A."/>
            <person name="Salas-Masso N."/>
        </authorList>
    </citation>
    <scope>NUCLEOTIDE SEQUENCE [LARGE SCALE GENOMIC DNA]</scope>
    <source>
        <strain evidence="1 2">RW17-10</strain>
    </source>
</reference>
<evidence type="ECO:0000313" key="2">
    <source>
        <dbReference type="Proteomes" id="UP000251135"/>
    </source>
</evidence>